<reference evidence="3 4" key="1">
    <citation type="submission" date="2023-03" db="EMBL/GenBank/DDBJ databases">
        <title>High-quality genome of Scylla paramamosain provides insights in environmental adaptation.</title>
        <authorList>
            <person name="Zhang L."/>
        </authorList>
    </citation>
    <scope>NUCLEOTIDE SEQUENCE [LARGE SCALE GENOMIC DNA]</scope>
    <source>
        <strain evidence="3">LZ_2023a</strain>
        <tissue evidence="3">Muscle</tissue>
    </source>
</reference>
<feature type="transmembrane region" description="Helical" evidence="2">
    <location>
        <begin position="51"/>
        <end position="71"/>
    </location>
</feature>
<proteinExistence type="predicted"/>
<dbReference type="EMBL" id="JARAKH010000028">
    <property type="protein sequence ID" value="KAK8388716.1"/>
    <property type="molecule type" value="Genomic_DNA"/>
</dbReference>
<evidence type="ECO:0000313" key="3">
    <source>
        <dbReference type="EMBL" id="KAK8388716.1"/>
    </source>
</evidence>
<evidence type="ECO:0000256" key="1">
    <source>
        <dbReference type="SAM" id="MobiDB-lite"/>
    </source>
</evidence>
<evidence type="ECO:0000256" key="2">
    <source>
        <dbReference type="SAM" id="Phobius"/>
    </source>
</evidence>
<keyword evidence="2" id="KW-0472">Membrane</keyword>
<sequence length="103" mass="11667">MDISQLSPRSSEQRPRNASNTHSTNLSSPQPATHRRRWDTSWSEVGRSDGIYGLEGIGLLLVFTFFIRVIGDIVRRATQGRSLAWTVEREVERVWGKVVDALT</sequence>
<protein>
    <submittedName>
        <fullName evidence="3">Uncharacterized protein</fullName>
    </submittedName>
</protein>
<organism evidence="3 4">
    <name type="scientific">Scylla paramamosain</name>
    <name type="common">Mud crab</name>
    <dbReference type="NCBI Taxonomy" id="85552"/>
    <lineage>
        <taxon>Eukaryota</taxon>
        <taxon>Metazoa</taxon>
        <taxon>Ecdysozoa</taxon>
        <taxon>Arthropoda</taxon>
        <taxon>Crustacea</taxon>
        <taxon>Multicrustacea</taxon>
        <taxon>Malacostraca</taxon>
        <taxon>Eumalacostraca</taxon>
        <taxon>Eucarida</taxon>
        <taxon>Decapoda</taxon>
        <taxon>Pleocyemata</taxon>
        <taxon>Brachyura</taxon>
        <taxon>Eubrachyura</taxon>
        <taxon>Portunoidea</taxon>
        <taxon>Portunidae</taxon>
        <taxon>Portuninae</taxon>
        <taxon>Scylla</taxon>
    </lineage>
</organism>
<feature type="region of interest" description="Disordered" evidence="1">
    <location>
        <begin position="1"/>
        <end position="41"/>
    </location>
</feature>
<gene>
    <name evidence="3" type="ORF">O3P69_020604</name>
</gene>
<accession>A0AAW0TPY2</accession>
<comment type="caution">
    <text evidence="3">The sequence shown here is derived from an EMBL/GenBank/DDBJ whole genome shotgun (WGS) entry which is preliminary data.</text>
</comment>
<feature type="compositionally biased region" description="Polar residues" evidence="1">
    <location>
        <begin position="1"/>
        <end position="31"/>
    </location>
</feature>
<keyword evidence="2" id="KW-0812">Transmembrane</keyword>
<dbReference type="Proteomes" id="UP001487740">
    <property type="component" value="Unassembled WGS sequence"/>
</dbReference>
<dbReference type="AlphaFoldDB" id="A0AAW0TPY2"/>
<name>A0AAW0TPY2_SCYPA</name>
<keyword evidence="2" id="KW-1133">Transmembrane helix</keyword>
<evidence type="ECO:0000313" key="4">
    <source>
        <dbReference type="Proteomes" id="UP001487740"/>
    </source>
</evidence>
<keyword evidence="4" id="KW-1185">Reference proteome</keyword>